<evidence type="ECO:0008006" key="3">
    <source>
        <dbReference type="Google" id="ProtNLM"/>
    </source>
</evidence>
<accession>A0ABT6BIK5</accession>
<name>A0ABT6BIK5_9BACT</name>
<organism evidence="1 2">
    <name type="scientific">Aquirufa aurantiipilula</name>
    <dbReference type="NCBI Taxonomy" id="2696561"/>
    <lineage>
        <taxon>Bacteria</taxon>
        <taxon>Pseudomonadati</taxon>
        <taxon>Bacteroidota</taxon>
        <taxon>Cytophagia</taxon>
        <taxon>Cytophagales</taxon>
        <taxon>Flectobacillaceae</taxon>
        <taxon>Aquirufa</taxon>
    </lineage>
</organism>
<evidence type="ECO:0000313" key="2">
    <source>
        <dbReference type="Proteomes" id="UP001321344"/>
    </source>
</evidence>
<sequence>MSIYLLVLSCLPCIDRQERNVMAEQKISATTQQQQHQTGDEACTPFCTCSHCPASAFSQPLALYKMPKMLFQSVKFHYEIVFNSYDFHSVWQPPKIG</sequence>
<keyword evidence="2" id="KW-1185">Reference proteome</keyword>
<dbReference type="EMBL" id="JARJOW010000003">
    <property type="protein sequence ID" value="MDF5690292.1"/>
    <property type="molecule type" value="Genomic_DNA"/>
</dbReference>
<reference evidence="1 2" key="1">
    <citation type="submission" date="2023-03" db="EMBL/GenBank/DDBJ databases">
        <title>Genome sequencing of Aquirufa.</title>
        <authorList>
            <person name="Pitt A."/>
            <person name="Hahn M.W."/>
        </authorList>
    </citation>
    <scope>NUCLEOTIDE SEQUENCE [LARGE SCALE GENOMIC DNA]</scope>
    <source>
        <strain evidence="1 2">WAEICH-18A</strain>
    </source>
</reference>
<proteinExistence type="predicted"/>
<evidence type="ECO:0000313" key="1">
    <source>
        <dbReference type="EMBL" id="MDF5690292.1"/>
    </source>
</evidence>
<protein>
    <recommendedName>
        <fullName evidence="3">Secreted protein</fullName>
    </recommendedName>
</protein>
<dbReference type="Proteomes" id="UP001321344">
    <property type="component" value="Unassembled WGS sequence"/>
</dbReference>
<dbReference type="Pfam" id="PF20365">
    <property type="entry name" value="DUF6660"/>
    <property type="match status" value="1"/>
</dbReference>
<gene>
    <name evidence="1" type="ORF">PQG43_05415</name>
</gene>
<dbReference type="InterPro" id="IPR046601">
    <property type="entry name" value="DUF6660"/>
</dbReference>
<comment type="caution">
    <text evidence="1">The sequence shown here is derived from an EMBL/GenBank/DDBJ whole genome shotgun (WGS) entry which is preliminary data.</text>
</comment>